<reference evidence="1 2" key="1">
    <citation type="journal article" date="1979" name="Int. J. Syst. Evol. Microbiol.">
        <title>Bacillus globisporus subsp. marinus subsp. nov.</title>
        <authorList>
            <person name="Liu H."/>
        </authorList>
    </citation>
    <scope>NUCLEOTIDE SEQUENCE [LARGE SCALE GENOMIC DNA]</scope>
    <source>
        <strain evidence="1 2">DSM 1297</strain>
    </source>
</reference>
<organism evidence="1 2">
    <name type="scientific">Jeotgalibacillus marinus</name>
    <dbReference type="NCBI Taxonomy" id="86667"/>
    <lineage>
        <taxon>Bacteria</taxon>
        <taxon>Bacillati</taxon>
        <taxon>Bacillota</taxon>
        <taxon>Bacilli</taxon>
        <taxon>Bacillales</taxon>
        <taxon>Caryophanaceae</taxon>
        <taxon>Jeotgalibacillus</taxon>
    </lineage>
</organism>
<gene>
    <name evidence="1" type="ORF">AB1471_00675</name>
</gene>
<sequence>MNAIRLEYRITPDEEIIQIVADYFGVTFEEVEEAYNKASRR</sequence>
<dbReference type="EMBL" id="JBFMIA010000001">
    <property type="protein sequence ID" value="MEW9500310.1"/>
    <property type="molecule type" value="Genomic_DNA"/>
</dbReference>
<keyword evidence="2" id="KW-1185">Reference proteome</keyword>
<accession>A0ABV3PYY8</accession>
<dbReference type="RefSeq" id="WP_367777589.1">
    <property type="nucleotide sequence ID" value="NZ_JBFMIA010000001.1"/>
</dbReference>
<name>A0ABV3PYY8_9BACL</name>
<evidence type="ECO:0000313" key="1">
    <source>
        <dbReference type="EMBL" id="MEW9500310.1"/>
    </source>
</evidence>
<proteinExistence type="predicted"/>
<dbReference type="Proteomes" id="UP001556040">
    <property type="component" value="Unassembled WGS sequence"/>
</dbReference>
<protein>
    <submittedName>
        <fullName evidence="1">Uncharacterized protein</fullName>
    </submittedName>
</protein>
<comment type="caution">
    <text evidence="1">The sequence shown here is derived from an EMBL/GenBank/DDBJ whole genome shotgun (WGS) entry which is preliminary data.</text>
</comment>
<evidence type="ECO:0000313" key="2">
    <source>
        <dbReference type="Proteomes" id="UP001556040"/>
    </source>
</evidence>